<dbReference type="PANTHER" id="PTHR43566:SF2">
    <property type="entry name" value="DUF4143 DOMAIN-CONTAINING PROTEIN"/>
    <property type="match status" value="1"/>
</dbReference>
<dbReference type="Pfam" id="PF13173">
    <property type="entry name" value="AAA_14"/>
    <property type="match status" value="1"/>
</dbReference>
<sequence>MDTKLTLGRTYQPRIIDSALQHALNSAGAVIIEGARASGKTMTAMHAAASYAFIDDAEVQLALDVAPAAVLEGRAPRLLDEWQLAPELWNLTRRAVDRADSTGRFILTGSAIPADDITRHTGAGRFIRLRQRTMTWSEKLDDATNRLSVAALFEGSRPTGDMSERIPLEALIENVLLPGFPAMKSFRPQQSAAQLRAYLDEVARTDVSRLVEVRHEPAIFRQLIAGLARSTASEVNYRTLASDVRTLAPTINAETISGYASILERLFIVEQQRAWSPKLRSRARLRTSSKLHLADPAFAAAALGAGPDQLARDLETLGLLFESAVVHDLMVFASALGGSVTHYRDSNGNEIDAIITLPDGRWGAVEVKLGGGQMNAGIASLKKAISQIDTQVVGEPSFTLVVTGTGGILTATDGTVVCPLHALAP</sequence>
<dbReference type="GO" id="GO:0005524">
    <property type="term" value="F:ATP binding"/>
    <property type="evidence" value="ECO:0007669"/>
    <property type="project" value="UniProtKB-KW"/>
</dbReference>
<proteinExistence type="predicted"/>
<reference evidence="3 4" key="1">
    <citation type="submission" date="2020-03" db="EMBL/GenBank/DDBJ databases">
        <title>Leucobacter sp. nov., isolated from beetles.</title>
        <authorList>
            <person name="Hyun D.-W."/>
            <person name="Bae J.-W."/>
        </authorList>
    </citation>
    <scope>NUCLEOTIDE SEQUENCE [LARGE SCALE GENOMIC DNA]</scope>
    <source>
        <strain evidence="3 4">HDW9C</strain>
    </source>
</reference>
<dbReference type="KEGG" id="lvi:G7068_10875"/>
<evidence type="ECO:0000313" key="3">
    <source>
        <dbReference type="EMBL" id="QIK63642.1"/>
    </source>
</evidence>
<dbReference type="Pfam" id="PF13635">
    <property type="entry name" value="DUF4143"/>
    <property type="match status" value="1"/>
</dbReference>
<dbReference type="InterPro" id="IPR025420">
    <property type="entry name" value="DUF4143"/>
</dbReference>
<dbReference type="AlphaFoldDB" id="A0A6G7XGL1"/>
<evidence type="ECO:0000313" key="4">
    <source>
        <dbReference type="Proteomes" id="UP000502677"/>
    </source>
</evidence>
<dbReference type="EMBL" id="CP049863">
    <property type="protein sequence ID" value="QIK63642.1"/>
    <property type="molecule type" value="Genomic_DNA"/>
</dbReference>
<keyword evidence="4" id="KW-1185">Reference proteome</keyword>
<dbReference type="InterPro" id="IPR041682">
    <property type="entry name" value="AAA_14"/>
</dbReference>
<accession>A0A6G7XGL1</accession>
<evidence type="ECO:0000259" key="1">
    <source>
        <dbReference type="Pfam" id="PF13173"/>
    </source>
</evidence>
<feature type="domain" description="DUF4143" evidence="2">
    <location>
        <begin position="205"/>
        <end position="369"/>
    </location>
</feature>
<evidence type="ECO:0000259" key="2">
    <source>
        <dbReference type="Pfam" id="PF13635"/>
    </source>
</evidence>
<keyword evidence="3" id="KW-0547">Nucleotide-binding</keyword>
<feature type="domain" description="AAA" evidence="1">
    <location>
        <begin position="29"/>
        <end position="138"/>
    </location>
</feature>
<dbReference type="Proteomes" id="UP000502677">
    <property type="component" value="Chromosome"/>
</dbReference>
<name>A0A6G7XGL1_9MICO</name>
<keyword evidence="3" id="KW-0067">ATP-binding</keyword>
<organism evidence="3 4">
    <name type="scientific">Leucobacter viscericola</name>
    <dbReference type="NCBI Taxonomy" id="2714935"/>
    <lineage>
        <taxon>Bacteria</taxon>
        <taxon>Bacillati</taxon>
        <taxon>Actinomycetota</taxon>
        <taxon>Actinomycetes</taxon>
        <taxon>Micrococcales</taxon>
        <taxon>Microbacteriaceae</taxon>
        <taxon>Leucobacter</taxon>
    </lineage>
</organism>
<gene>
    <name evidence="3" type="ORF">G7068_10875</name>
</gene>
<dbReference type="PANTHER" id="PTHR43566">
    <property type="entry name" value="CONSERVED PROTEIN"/>
    <property type="match status" value="1"/>
</dbReference>
<protein>
    <submittedName>
        <fullName evidence="3">ATP-binding protein</fullName>
    </submittedName>
</protein>